<keyword evidence="2" id="KW-1185">Reference proteome</keyword>
<sequence>MFKFHSEKEVEKLNKKDRKHYQKSVSEWYEHLETKRNQDLKYAKFKDIQTIVQYWRLANTNDFWELVKQLHKTNEQIPKIDDPQLYDKFLCIINLILLYCRKSNFLKTIKSYRNTKNLKQQ</sequence>
<reference evidence="1 2" key="1">
    <citation type="journal article" date="2019" name="Environ. Microbiol.">
        <title>At the nexus of three kingdoms: the genome of the mycorrhizal fungus Gigaspora margarita provides insights into plant, endobacterial and fungal interactions.</title>
        <authorList>
            <person name="Venice F."/>
            <person name="Ghignone S."/>
            <person name="Salvioli di Fossalunga A."/>
            <person name="Amselem J."/>
            <person name="Novero M."/>
            <person name="Xianan X."/>
            <person name="Sedzielewska Toro K."/>
            <person name="Morin E."/>
            <person name="Lipzen A."/>
            <person name="Grigoriev I.V."/>
            <person name="Henrissat B."/>
            <person name="Martin F.M."/>
            <person name="Bonfante P."/>
        </authorList>
    </citation>
    <scope>NUCLEOTIDE SEQUENCE [LARGE SCALE GENOMIC DNA]</scope>
    <source>
        <strain evidence="1 2">BEG34</strain>
    </source>
</reference>
<name>A0A8H4A9W2_GIGMA</name>
<proteinExistence type="predicted"/>
<comment type="caution">
    <text evidence="1">The sequence shown here is derived from an EMBL/GenBank/DDBJ whole genome shotgun (WGS) entry which is preliminary data.</text>
</comment>
<accession>A0A8H4A9W2</accession>
<gene>
    <name evidence="1" type="ORF">F8M41_025825</name>
</gene>
<dbReference type="AlphaFoldDB" id="A0A8H4A9W2"/>
<dbReference type="Proteomes" id="UP000439903">
    <property type="component" value="Unassembled WGS sequence"/>
</dbReference>
<evidence type="ECO:0000313" key="1">
    <source>
        <dbReference type="EMBL" id="KAF0468338.1"/>
    </source>
</evidence>
<organism evidence="1 2">
    <name type="scientific">Gigaspora margarita</name>
    <dbReference type="NCBI Taxonomy" id="4874"/>
    <lineage>
        <taxon>Eukaryota</taxon>
        <taxon>Fungi</taxon>
        <taxon>Fungi incertae sedis</taxon>
        <taxon>Mucoromycota</taxon>
        <taxon>Glomeromycotina</taxon>
        <taxon>Glomeromycetes</taxon>
        <taxon>Diversisporales</taxon>
        <taxon>Gigasporaceae</taxon>
        <taxon>Gigaspora</taxon>
    </lineage>
</organism>
<dbReference type="EMBL" id="WTPW01000942">
    <property type="protein sequence ID" value="KAF0468338.1"/>
    <property type="molecule type" value="Genomic_DNA"/>
</dbReference>
<evidence type="ECO:0000313" key="2">
    <source>
        <dbReference type="Proteomes" id="UP000439903"/>
    </source>
</evidence>
<protein>
    <submittedName>
        <fullName evidence="1">Uncharacterized protein</fullName>
    </submittedName>
</protein>